<dbReference type="AlphaFoldDB" id="A0A3P7J3R8"/>
<evidence type="ECO:0000313" key="3">
    <source>
        <dbReference type="Proteomes" id="UP000270094"/>
    </source>
</evidence>
<keyword evidence="1" id="KW-0472">Membrane</keyword>
<proteinExistence type="predicted"/>
<feature type="non-terminal residue" evidence="2">
    <location>
        <position position="1"/>
    </location>
</feature>
<sequence length="82" mass="9256">IFYRSVFIDVPYFEAGLTGNEHISCWVQLAAVFLVFFVTLAVFPAVLAGMSPNAKGEKWNSVISSRTCKVVWERPITTYHID</sequence>
<evidence type="ECO:0000256" key="1">
    <source>
        <dbReference type="SAM" id="Phobius"/>
    </source>
</evidence>
<gene>
    <name evidence="2" type="ORF">SVUK_LOCUS15098</name>
</gene>
<organism evidence="2 3">
    <name type="scientific">Strongylus vulgaris</name>
    <name type="common">Blood worm</name>
    <dbReference type="NCBI Taxonomy" id="40348"/>
    <lineage>
        <taxon>Eukaryota</taxon>
        <taxon>Metazoa</taxon>
        <taxon>Ecdysozoa</taxon>
        <taxon>Nematoda</taxon>
        <taxon>Chromadorea</taxon>
        <taxon>Rhabditida</taxon>
        <taxon>Rhabditina</taxon>
        <taxon>Rhabditomorpha</taxon>
        <taxon>Strongyloidea</taxon>
        <taxon>Strongylidae</taxon>
        <taxon>Strongylus</taxon>
    </lineage>
</organism>
<keyword evidence="1" id="KW-1133">Transmembrane helix</keyword>
<evidence type="ECO:0000313" key="2">
    <source>
        <dbReference type="EMBL" id="VDM80100.1"/>
    </source>
</evidence>
<dbReference type="Proteomes" id="UP000270094">
    <property type="component" value="Unassembled WGS sequence"/>
</dbReference>
<feature type="transmembrane region" description="Helical" evidence="1">
    <location>
        <begin position="26"/>
        <end position="48"/>
    </location>
</feature>
<accession>A0A3P7J3R8</accession>
<keyword evidence="1" id="KW-0812">Transmembrane</keyword>
<keyword evidence="3" id="KW-1185">Reference proteome</keyword>
<protein>
    <submittedName>
        <fullName evidence="2">Uncharacterized protein</fullName>
    </submittedName>
</protein>
<name>A0A3P7J3R8_STRVU</name>
<reference evidence="2 3" key="1">
    <citation type="submission" date="2018-11" db="EMBL/GenBank/DDBJ databases">
        <authorList>
            <consortium name="Pathogen Informatics"/>
        </authorList>
    </citation>
    <scope>NUCLEOTIDE SEQUENCE [LARGE SCALE GENOMIC DNA]</scope>
</reference>
<dbReference type="EMBL" id="UYYB01107361">
    <property type="protein sequence ID" value="VDM80100.1"/>
    <property type="molecule type" value="Genomic_DNA"/>
</dbReference>